<proteinExistence type="predicted"/>
<evidence type="ECO:0000256" key="3">
    <source>
        <dbReference type="ARBA" id="ARBA00022475"/>
    </source>
</evidence>
<dbReference type="GO" id="GO:0098552">
    <property type="term" value="C:side of membrane"/>
    <property type="evidence" value="ECO:0007669"/>
    <property type="project" value="UniProtKB-KW"/>
</dbReference>
<evidence type="ECO:0000256" key="1">
    <source>
        <dbReference type="ARBA" id="ARBA00002523"/>
    </source>
</evidence>
<evidence type="ECO:0000256" key="7">
    <source>
        <dbReference type="ARBA" id="ARBA00023180"/>
    </source>
</evidence>
<dbReference type="VEuPathDB" id="TriTrypDB:TcIL3000_0_13260"/>
<evidence type="ECO:0000256" key="6">
    <source>
        <dbReference type="ARBA" id="ARBA00023136"/>
    </source>
</evidence>
<feature type="signal peptide" evidence="10">
    <location>
        <begin position="1"/>
        <end position="20"/>
    </location>
</feature>
<sequence>MMRMLVIWVALMAVLGIGSGAGNGWAYTPDPNHNGDKHGLLCGLLGATVHKWKTTNHPGVKKALGQAIFGSTQGGWDLNKFELHPDFNKGGSRGSLCGKCLGTPDHYPGKSIPHDLLCLCTVGENGHPFTSYESITKLCGRAKNDLTAGNQNHQGWHSSNSGIAHQKNTWDKIVKPCLQGGSDASIEEALRNLTEHVGDRDYPRWEASNPQVCSGGYSTDICVRYTGCGKRYLRPDFPQWWETLEQALRTPNLTEDQLNSTTFLNASLDMDHNLDGVHGGHGVGTSSTSSQQAGSATPHPEEPSNRLLSLLSKHDGTPLTPATLWSLGAFVSWF</sequence>
<evidence type="ECO:0000256" key="4">
    <source>
        <dbReference type="ARBA" id="ARBA00022622"/>
    </source>
</evidence>
<comment type="function">
    <text evidence="1">VSG forms a coat on the surface of the parasite. The trypanosome evades the immune response of the host by expressing a series of antigenically distinct VSGs from an estimated 1000 VSG genes.</text>
</comment>
<evidence type="ECO:0000313" key="13">
    <source>
        <dbReference type="Proteomes" id="UP000000702"/>
    </source>
</evidence>
<dbReference type="AlphaFoldDB" id="F9WGG6"/>
<keyword evidence="3" id="KW-1003">Cell membrane</keyword>
<gene>
    <name evidence="12" type="ORF">TCIL3000_0_13260</name>
</gene>
<dbReference type="EMBL" id="CAEQ01002269">
    <property type="protein sequence ID" value="CCD16402.1"/>
    <property type="molecule type" value="Genomic_DNA"/>
</dbReference>
<evidence type="ECO:0000256" key="10">
    <source>
        <dbReference type="SAM" id="SignalP"/>
    </source>
</evidence>
<keyword evidence="6" id="KW-0472">Membrane</keyword>
<evidence type="ECO:0000256" key="5">
    <source>
        <dbReference type="ARBA" id="ARBA00022729"/>
    </source>
</evidence>
<feature type="chain" id="PRO_5003394759" evidence="10">
    <location>
        <begin position="21"/>
        <end position="334"/>
    </location>
</feature>
<reference evidence="12 13" key="2">
    <citation type="journal article" date="2012" name="Proc. Natl. Acad. Sci. U.S.A.">
        <title>Antigenic diversity is generated by distinct evolutionary mechanisms in African trypanosome species.</title>
        <authorList>
            <person name="Jackson A.P."/>
            <person name="Berry A."/>
            <person name="Aslett M."/>
            <person name="Allison H.C."/>
            <person name="Burton P."/>
            <person name="Vavrova-Anderson J."/>
            <person name="Brown R."/>
            <person name="Browne H."/>
            <person name="Corton N."/>
            <person name="Hauser H."/>
            <person name="Gamble J."/>
            <person name="Gilderthorp R."/>
            <person name="Marcello L."/>
            <person name="McQuillan J."/>
            <person name="Otto T.D."/>
            <person name="Quail M.A."/>
            <person name="Sanders M.J."/>
            <person name="van Tonder A."/>
            <person name="Ginger M.L."/>
            <person name="Field M.C."/>
            <person name="Barry J.D."/>
            <person name="Hertz-Fowler C."/>
            <person name="Berriman M."/>
        </authorList>
    </citation>
    <scope>NUCLEOTIDE SEQUENCE [LARGE SCALE GENOMIC DNA]</scope>
    <source>
        <strain evidence="12 13">IL3000</strain>
    </source>
</reference>
<dbReference type="Pfam" id="PF13206">
    <property type="entry name" value="VSG_B"/>
    <property type="match status" value="1"/>
</dbReference>
<feature type="domain" description="Trypanosome variant surface glycoprotein B-type N-terminal" evidence="11">
    <location>
        <begin position="52"/>
        <end position="252"/>
    </location>
</feature>
<feature type="region of interest" description="Disordered" evidence="9">
    <location>
        <begin position="274"/>
        <end position="305"/>
    </location>
</feature>
<keyword evidence="8" id="KW-0449">Lipoprotein</keyword>
<protein>
    <submittedName>
        <fullName evidence="12">Variant surface glycoprotein</fullName>
    </submittedName>
</protein>
<keyword evidence="13" id="KW-1185">Reference proteome</keyword>
<evidence type="ECO:0000256" key="9">
    <source>
        <dbReference type="SAM" id="MobiDB-lite"/>
    </source>
</evidence>
<comment type="subcellular location">
    <subcellularLocation>
        <location evidence="2">Cell membrane</location>
        <topology evidence="2">Lipid-anchor</topology>
        <topology evidence="2">GPI-anchor</topology>
    </subcellularLocation>
</comment>
<dbReference type="InterPro" id="IPR025932">
    <property type="entry name" value="Trypano_VSG_B_N_dom"/>
</dbReference>
<dbReference type="GO" id="GO:0005886">
    <property type="term" value="C:plasma membrane"/>
    <property type="evidence" value="ECO:0007669"/>
    <property type="project" value="UniProtKB-SubCell"/>
</dbReference>
<comment type="caution">
    <text evidence="12">The sequence shown here is derived from an EMBL/GenBank/DDBJ whole genome shotgun (WGS) entry which is preliminary data.</text>
</comment>
<accession>F9WGG6</accession>
<dbReference type="Proteomes" id="UP000000702">
    <property type="component" value="Unassembled WGS sequence"/>
</dbReference>
<name>F9WGG6_TRYCI</name>
<evidence type="ECO:0000259" key="11">
    <source>
        <dbReference type="Pfam" id="PF13206"/>
    </source>
</evidence>
<keyword evidence="4" id="KW-0336">GPI-anchor</keyword>
<feature type="compositionally biased region" description="Low complexity" evidence="9">
    <location>
        <begin position="284"/>
        <end position="296"/>
    </location>
</feature>
<evidence type="ECO:0000313" key="12">
    <source>
        <dbReference type="EMBL" id="CCD16402.1"/>
    </source>
</evidence>
<evidence type="ECO:0000256" key="8">
    <source>
        <dbReference type="ARBA" id="ARBA00023288"/>
    </source>
</evidence>
<keyword evidence="5 10" id="KW-0732">Signal</keyword>
<reference evidence="13" key="1">
    <citation type="submission" date="2011-07" db="EMBL/GenBank/DDBJ databases">
        <title>Divergent evolution of antigenic variation in African trypanosomes.</title>
        <authorList>
            <person name="Jackson A.P."/>
            <person name="Berry A."/>
            <person name="Allison H.C."/>
            <person name="Burton P."/>
            <person name="Anderson J."/>
            <person name="Aslett M."/>
            <person name="Brown R."/>
            <person name="Corton N."/>
            <person name="Harris D."/>
            <person name="Hauser H."/>
            <person name="Gamble J."/>
            <person name="Gilderthorp R."/>
            <person name="McQuillan J."/>
            <person name="Quail M.A."/>
            <person name="Sanders M."/>
            <person name="Van Tonder A."/>
            <person name="Ginger M.L."/>
            <person name="Donelson J.E."/>
            <person name="Field M.C."/>
            <person name="Barry J.D."/>
            <person name="Berriman M."/>
            <person name="Hertz-Fowler C."/>
        </authorList>
    </citation>
    <scope>NUCLEOTIDE SEQUENCE [LARGE SCALE GENOMIC DNA]</scope>
    <source>
        <strain evidence="13">IL3000</strain>
    </source>
</reference>
<evidence type="ECO:0000256" key="2">
    <source>
        <dbReference type="ARBA" id="ARBA00004609"/>
    </source>
</evidence>
<keyword evidence="7" id="KW-0325">Glycoprotein</keyword>
<organism evidence="12 13">
    <name type="scientific">Trypanosoma congolense (strain IL3000)</name>
    <dbReference type="NCBI Taxonomy" id="1068625"/>
    <lineage>
        <taxon>Eukaryota</taxon>
        <taxon>Discoba</taxon>
        <taxon>Euglenozoa</taxon>
        <taxon>Kinetoplastea</taxon>
        <taxon>Metakinetoplastina</taxon>
        <taxon>Trypanosomatida</taxon>
        <taxon>Trypanosomatidae</taxon>
        <taxon>Trypanosoma</taxon>
        <taxon>Nannomonas</taxon>
    </lineage>
</organism>